<dbReference type="EMBL" id="KT934791">
    <property type="protein sequence ID" value="ALV90169.1"/>
    <property type="molecule type" value="Genomic_DNA"/>
</dbReference>
<dbReference type="PIRSF" id="PIRSF002131">
    <property type="entry name" value="Ribosomal_S11"/>
    <property type="match status" value="1"/>
</dbReference>
<comment type="similarity">
    <text evidence="1 4">Belongs to the universal ribosomal protein uS11 family.</text>
</comment>
<evidence type="ECO:0000256" key="4">
    <source>
        <dbReference type="HAMAP-Rule" id="MF_01310"/>
    </source>
</evidence>
<dbReference type="GO" id="GO:0019843">
    <property type="term" value="F:rRNA binding"/>
    <property type="evidence" value="ECO:0007669"/>
    <property type="project" value="UniProtKB-UniRule"/>
</dbReference>
<dbReference type="GO" id="GO:0003735">
    <property type="term" value="F:structural constituent of ribosome"/>
    <property type="evidence" value="ECO:0007669"/>
    <property type="project" value="InterPro"/>
</dbReference>
<dbReference type="NCBIfam" id="NF003698">
    <property type="entry name" value="PRK05309.1"/>
    <property type="match status" value="1"/>
</dbReference>
<dbReference type="GeneID" id="26889604"/>
<keyword evidence="3 4" id="KW-0687">Ribonucleoprotein</keyword>
<dbReference type="GO" id="GO:1990904">
    <property type="term" value="C:ribonucleoprotein complex"/>
    <property type="evidence" value="ECO:0007669"/>
    <property type="project" value="UniProtKB-KW"/>
</dbReference>
<dbReference type="AlphaFoldDB" id="A0A0U3JN27"/>
<evidence type="ECO:0000313" key="5">
    <source>
        <dbReference type="EMBL" id="ALV90169.1"/>
    </source>
</evidence>
<dbReference type="InterPro" id="IPR036967">
    <property type="entry name" value="Ribosomal_uS11_sf"/>
</dbReference>
<comment type="subunit">
    <text evidence="4">Part of the 30S ribosomal subunit.</text>
</comment>
<reference evidence="5" key="1">
    <citation type="journal article" date="2015" name="Mitochondrial DNA">
        <title>The chloroplast genome of Ephedra foeminea (Ephedraceae, Gnetales), an entomophilous gymnosperm endemic to the Mediterranean area.</title>
        <authorList>
            <person name="Hou C."/>
            <person name="Wikstrom N."/>
            <person name="Rydin C."/>
        </authorList>
    </citation>
    <scope>NUCLEOTIDE SEQUENCE</scope>
</reference>
<name>A0A0U3JN27_9SPER</name>
<evidence type="ECO:0000256" key="1">
    <source>
        <dbReference type="ARBA" id="ARBA00006194"/>
    </source>
</evidence>
<keyword evidence="5" id="KW-0150">Chloroplast</keyword>
<dbReference type="Pfam" id="PF00411">
    <property type="entry name" value="Ribosomal_S11"/>
    <property type="match status" value="1"/>
</dbReference>
<dbReference type="SUPFAM" id="SSF53137">
    <property type="entry name" value="Translational machinery components"/>
    <property type="match status" value="1"/>
</dbReference>
<proteinExistence type="inferred from homology"/>
<geneLocation type="chloroplast" evidence="5"/>
<dbReference type="GO" id="GO:0006412">
    <property type="term" value="P:translation"/>
    <property type="evidence" value="ECO:0007669"/>
    <property type="project" value="UniProtKB-UniRule"/>
</dbReference>
<organism evidence="5">
    <name type="scientific">Ephedra foeminea</name>
    <dbReference type="NCBI Taxonomy" id="157595"/>
    <lineage>
        <taxon>Eukaryota</taxon>
        <taxon>Viridiplantae</taxon>
        <taxon>Streptophyta</taxon>
        <taxon>Embryophyta</taxon>
        <taxon>Tracheophyta</taxon>
        <taxon>Spermatophyta</taxon>
        <taxon>Gnetopsida</taxon>
        <taxon>Gnetidae</taxon>
        <taxon>Ephedrales</taxon>
        <taxon>Ephedraceae</taxon>
        <taxon>Ephedra</taxon>
    </lineage>
</organism>
<dbReference type="GO" id="GO:0009507">
    <property type="term" value="C:chloroplast"/>
    <property type="evidence" value="ECO:0007669"/>
    <property type="project" value="UniProtKB-SubCell"/>
</dbReference>
<dbReference type="Gene3D" id="3.30.420.80">
    <property type="entry name" value="Ribosomal protein S11"/>
    <property type="match status" value="1"/>
</dbReference>
<keyword evidence="4" id="KW-0694">RNA-binding</keyword>
<accession>A0A0U3JN27</accession>
<dbReference type="GO" id="GO:0005840">
    <property type="term" value="C:ribosome"/>
    <property type="evidence" value="ECO:0007669"/>
    <property type="project" value="UniProtKB-KW"/>
</dbReference>
<comment type="subcellular location">
    <subcellularLocation>
        <location evidence="4">Plastid</location>
        <location evidence="4">Chloroplast</location>
    </subcellularLocation>
</comment>
<protein>
    <recommendedName>
        <fullName evidence="4">Small ribosomal subunit protein uS11c</fullName>
    </recommendedName>
</protein>
<keyword evidence="2 4" id="KW-0689">Ribosomal protein</keyword>
<evidence type="ECO:0000256" key="3">
    <source>
        <dbReference type="ARBA" id="ARBA00023274"/>
    </source>
</evidence>
<gene>
    <name evidence="4 5" type="primary">rps11</name>
</gene>
<dbReference type="HAMAP" id="MF_01310">
    <property type="entry name" value="Ribosomal_uS11"/>
    <property type="match status" value="1"/>
</dbReference>
<evidence type="ECO:0000256" key="2">
    <source>
        <dbReference type="ARBA" id="ARBA00022980"/>
    </source>
</evidence>
<sequence>MKPKSMWNLSINRRIKKEIRRVDRGIIHIQSSFNNTIITVTDVLGHVLSWSSAGACGFKGPKKGSAFAAQTATENLTRTVVINRAAILITGCGKGRDAALRVIQHSRILIRAVLDITPNPHNGCRPPVKRRV</sequence>
<dbReference type="InterPro" id="IPR001971">
    <property type="entry name" value="Ribosomal_uS11"/>
</dbReference>
<dbReference type="PANTHER" id="PTHR11759">
    <property type="entry name" value="40S RIBOSOMAL PROTEIN S14/30S RIBOSOMAL PROTEIN S11"/>
    <property type="match status" value="1"/>
</dbReference>
<keyword evidence="4" id="KW-0699">rRNA-binding</keyword>
<keyword evidence="5" id="KW-0934">Plastid</keyword>
<dbReference type="RefSeq" id="YP_009231454.1">
    <property type="nucleotide sequence ID" value="NC_029347.1"/>
</dbReference>